<gene>
    <name evidence="4" type="ORF">CHILSU_LOCUS4363</name>
</gene>
<dbReference type="InterPro" id="IPR052728">
    <property type="entry name" value="O2_lipid_transport_reg"/>
</dbReference>
<feature type="domain" description="Acyltransferase 3" evidence="3">
    <location>
        <begin position="208"/>
        <end position="602"/>
    </location>
</feature>
<dbReference type="Proteomes" id="UP001153292">
    <property type="component" value="Chromosome 19"/>
</dbReference>
<feature type="transmembrane region" description="Helical" evidence="1">
    <location>
        <begin position="514"/>
        <end position="535"/>
    </location>
</feature>
<accession>A0ABN8EAQ9</accession>
<feature type="transmembrane region" description="Helical" evidence="1">
    <location>
        <begin position="471"/>
        <end position="494"/>
    </location>
</feature>
<feature type="transmembrane region" description="Helical" evidence="1">
    <location>
        <begin position="142"/>
        <end position="166"/>
    </location>
</feature>
<feature type="transmembrane region" description="Helical" evidence="1">
    <location>
        <begin position="257"/>
        <end position="275"/>
    </location>
</feature>
<feature type="transmembrane region" description="Helical" evidence="1">
    <location>
        <begin position="360"/>
        <end position="380"/>
    </location>
</feature>
<keyword evidence="1" id="KW-1133">Transmembrane helix</keyword>
<dbReference type="PANTHER" id="PTHR11161">
    <property type="entry name" value="O-ACYLTRANSFERASE"/>
    <property type="match status" value="1"/>
</dbReference>
<feature type="transmembrane region" description="Helical" evidence="1">
    <location>
        <begin position="440"/>
        <end position="459"/>
    </location>
</feature>
<evidence type="ECO:0000256" key="2">
    <source>
        <dbReference type="SAM" id="SignalP"/>
    </source>
</evidence>
<name>A0ABN8EAQ9_CHISP</name>
<evidence type="ECO:0000259" key="3">
    <source>
        <dbReference type="Pfam" id="PF01757"/>
    </source>
</evidence>
<evidence type="ECO:0000313" key="4">
    <source>
        <dbReference type="EMBL" id="CAH0682088.1"/>
    </source>
</evidence>
<feature type="transmembrane region" description="Helical" evidence="1">
    <location>
        <begin position="577"/>
        <end position="602"/>
    </location>
</feature>
<feature type="transmembrane region" description="Helical" evidence="1">
    <location>
        <begin position="212"/>
        <end position="233"/>
    </location>
</feature>
<keyword evidence="1" id="KW-0812">Transmembrane</keyword>
<evidence type="ECO:0000313" key="5">
    <source>
        <dbReference type="Proteomes" id="UP001153292"/>
    </source>
</evidence>
<protein>
    <recommendedName>
        <fullName evidence="3">Acyltransferase 3 domain-containing protein</fullName>
    </recommendedName>
</protein>
<dbReference type="PANTHER" id="PTHR11161:SF22">
    <property type="entry name" value="ACYLTRANSFERASE 3 DOMAIN-CONTAINING PROTEIN-RELATED"/>
    <property type="match status" value="1"/>
</dbReference>
<feature type="chain" id="PRO_5046964556" description="Acyltransferase 3 domain-containing protein" evidence="2">
    <location>
        <begin position="19"/>
        <end position="648"/>
    </location>
</feature>
<feature type="transmembrane region" description="Helical" evidence="1">
    <location>
        <begin position="296"/>
        <end position="316"/>
    </location>
</feature>
<dbReference type="InterPro" id="IPR002656">
    <property type="entry name" value="Acyl_transf_3_dom"/>
</dbReference>
<dbReference type="Pfam" id="PF01757">
    <property type="entry name" value="Acyl_transf_3"/>
    <property type="match status" value="1"/>
</dbReference>
<feature type="signal peptide" evidence="2">
    <location>
        <begin position="1"/>
        <end position="18"/>
    </location>
</feature>
<evidence type="ECO:0000256" key="1">
    <source>
        <dbReference type="SAM" id="Phobius"/>
    </source>
</evidence>
<dbReference type="EMBL" id="OU963912">
    <property type="protein sequence ID" value="CAH0682088.1"/>
    <property type="molecule type" value="Genomic_DNA"/>
</dbReference>
<keyword evidence="2" id="KW-0732">Signal</keyword>
<sequence length="648" mass="72549">MLRITLATLLYFAARACGTVIHINDTQFSQLPPLYGLDDWAQCQQPDDVWCMVDAALHAEGPSPALELLQEYSKVTLKHYNRTQVHRGLCVSRCGPKAEGESAWHGAARVCLQRDLAQYNLTAEVLSVSWCSSTRLEPTSGAAALAILLVVLLALAFLATTLHVLGERCAKSDGNKYLLAFSMKKNWEILTYDRSKPRSDDRMKDLTCIEGIRFIGMQCVIFSHVMLIYIYSYTDNPQFIERMYDQFGWQVVLNSPLWLQAFFAMSGFLTTYATVITANKSPISVFKCCMAVINRFIRLTPVAGVALWFTISWYPLLGAGPQWSWLVTRESHDCAERWWYHILYVHNHLPMGKFCMGHTWYLAADMQLHVIGLIVLLVVLRWRTLVAPVLGVLVLGSALASGLVTYLNQLTPIVTGQAPEVLRTMFFGSKILSLVYLPSWMNLAGYVSGMATAFVLHHLQCAGVKLNQNKWFNILFHLSLTLGSVVVMAGAVFLREGGGEASWASALYSAVDRPLVAACFSAFMLGCFVRCKSALRDMFEWRGFHSLGRLSYCVFVIHFIVLRLTLAGNTQLNHASIYSLITLLISVSILSYVAAIPCCLLIELPAIELWRAITQFDRREQPSVVQEPPQPAVKPLDLVAGIQRRQEV</sequence>
<keyword evidence="5" id="KW-1185">Reference proteome</keyword>
<feature type="transmembrane region" description="Helical" evidence="1">
    <location>
        <begin position="385"/>
        <end position="407"/>
    </location>
</feature>
<organism evidence="4 5">
    <name type="scientific">Chilo suppressalis</name>
    <name type="common">Asiatic rice borer moth</name>
    <dbReference type="NCBI Taxonomy" id="168631"/>
    <lineage>
        <taxon>Eukaryota</taxon>
        <taxon>Metazoa</taxon>
        <taxon>Ecdysozoa</taxon>
        <taxon>Arthropoda</taxon>
        <taxon>Hexapoda</taxon>
        <taxon>Insecta</taxon>
        <taxon>Pterygota</taxon>
        <taxon>Neoptera</taxon>
        <taxon>Endopterygota</taxon>
        <taxon>Lepidoptera</taxon>
        <taxon>Glossata</taxon>
        <taxon>Ditrysia</taxon>
        <taxon>Pyraloidea</taxon>
        <taxon>Crambidae</taxon>
        <taxon>Crambinae</taxon>
        <taxon>Chilo</taxon>
    </lineage>
</organism>
<feature type="transmembrane region" description="Helical" evidence="1">
    <location>
        <begin position="547"/>
        <end position="565"/>
    </location>
</feature>
<reference evidence="4" key="1">
    <citation type="submission" date="2021-12" db="EMBL/GenBank/DDBJ databases">
        <authorList>
            <person name="King R."/>
        </authorList>
    </citation>
    <scope>NUCLEOTIDE SEQUENCE</scope>
</reference>
<keyword evidence="1" id="KW-0472">Membrane</keyword>
<proteinExistence type="predicted"/>